<keyword evidence="10" id="KW-0342">GTP-binding</keyword>
<dbReference type="GO" id="GO:0006370">
    <property type="term" value="P:7-methylguanosine mRNA capping"/>
    <property type="evidence" value="ECO:0007669"/>
    <property type="project" value="UniProtKB-KW"/>
</dbReference>
<evidence type="ECO:0000256" key="7">
    <source>
        <dbReference type="ARBA" id="ARBA00022695"/>
    </source>
</evidence>
<dbReference type="GO" id="GO:0005525">
    <property type="term" value="F:GTP binding"/>
    <property type="evidence" value="ECO:0007669"/>
    <property type="project" value="UniProtKB-KW"/>
</dbReference>
<dbReference type="SUPFAM" id="SSF56091">
    <property type="entry name" value="DNA ligase/mRNA capping enzyme, catalytic domain"/>
    <property type="match status" value="1"/>
</dbReference>
<comment type="similarity">
    <text evidence="2">Belongs to the eukaryotic GTase family.</text>
</comment>
<sequence>MHGPPPTIPGLLADGGLAGDFRHEVAELLQRKHTGFPGAQPVSFERAHLQTLCQEDYFLCEKTDGIRCLLYCTVGDDQEEIHYLIDRKNNYYYQDPFHLPHQADPTLMKFHKETLLDGELVTDRYKDGTEVKRFLIFDCIILDGELLSKKPFDKRIGRVQAYVIKPLNQYLRNNPEAKKSRPYEMVLKDMDKPYALDEMFSKKLPNLPHGNDGLVFTCKNGPYQFGTDDQILKWKPANENSVDFKLQLGAFPMWDPGDGAGPVEDYDAVPELNLCIHHSNGDYRKFADLFVTDDEWEAMKGMNQQLDGRIIECYVADSGHWRFKKEPDGTPRFRDDKNDANHVSVMRKVIKSIEDGVTEQDLREHSLMIREGWKKRHPEET</sequence>
<keyword evidence="6" id="KW-0808">Transferase</keyword>
<dbReference type="OrthoDB" id="200924at2759"/>
<keyword evidence="9" id="KW-0506">mRNA capping</keyword>
<evidence type="ECO:0000256" key="15">
    <source>
        <dbReference type="ARBA" id="ARBA00047082"/>
    </source>
</evidence>
<organism evidence="19 20">
    <name type="scientific">Microthyrium microscopicum</name>
    <dbReference type="NCBI Taxonomy" id="703497"/>
    <lineage>
        <taxon>Eukaryota</taxon>
        <taxon>Fungi</taxon>
        <taxon>Dikarya</taxon>
        <taxon>Ascomycota</taxon>
        <taxon>Pezizomycotina</taxon>
        <taxon>Dothideomycetes</taxon>
        <taxon>Dothideomycetes incertae sedis</taxon>
        <taxon>Microthyriales</taxon>
        <taxon>Microthyriaceae</taxon>
        <taxon>Microthyrium</taxon>
    </lineage>
</organism>
<evidence type="ECO:0000256" key="13">
    <source>
        <dbReference type="ARBA" id="ARBA00030702"/>
    </source>
</evidence>
<evidence type="ECO:0000256" key="14">
    <source>
        <dbReference type="ARBA" id="ARBA00044624"/>
    </source>
</evidence>
<dbReference type="Proteomes" id="UP000799302">
    <property type="component" value="Unassembled WGS sequence"/>
</dbReference>
<dbReference type="InterPro" id="IPR051029">
    <property type="entry name" value="mRNA_Capping_Enz/RNA_Phosphat"/>
</dbReference>
<evidence type="ECO:0000256" key="6">
    <source>
        <dbReference type="ARBA" id="ARBA00022679"/>
    </source>
</evidence>
<dbReference type="Gene3D" id="3.30.470.30">
    <property type="entry name" value="DNA ligase/mRNA capping enzyme"/>
    <property type="match status" value="1"/>
</dbReference>
<feature type="domain" description="mRNA capping enzyme C-terminal" evidence="18">
    <location>
        <begin position="239"/>
        <end position="362"/>
    </location>
</feature>
<keyword evidence="11" id="KW-0539">Nucleus</keyword>
<gene>
    <name evidence="19" type="ORF">BT63DRAFT_420657</name>
</gene>
<reference evidence="19" key="1">
    <citation type="journal article" date="2020" name="Stud. Mycol.">
        <title>101 Dothideomycetes genomes: a test case for predicting lifestyles and emergence of pathogens.</title>
        <authorList>
            <person name="Haridas S."/>
            <person name="Albert R."/>
            <person name="Binder M."/>
            <person name="Bloem J."/>
            <person name="Labutti K."/>
            <person name="Salamov A."/>
            <person name="Andreopoulos B."/>
            <person name="Baker S."/>
            <person name="Barry K."/>
            <person name="Bills G."/>
            <person name="Bluhm B."/>
            <person name="Cannon C."/>
            <person name="Castanera R."/>
            <person name="Culley D."/>
            <person name="Daum C."/>
            <person name="Ezra D."/>
            <person name="Gonzalez J."/>
            <person name="Henrissat B."/>
            <person name="Kuo A."/>
            <person name="Liang C."/>
            <person name="Lipzen A."/>
            <person name="Lutzoni F."/>
            <person name="Magnuson J."/>
            <person name="Mondo S."/>
            <person name="Nolan M."/>
            <person name="Ohm R."/>
            <person name="Pangilinan J."/>
            <person name="Park H.-J."/>
            <person name="Ramirez L."/>
            <person name="Alfaro M."/>
            <person name="Sun H."/>
            <person name="Tritt A."/>
            <person name="Yoshinaga Y."/>
            <person name="Zwiers L.-H."/>
            <person name="Turgeon B."/>
            <person name="Goodwin S."/>
            <person name="Spatafora J."/>
            <person name="Crous P."/>
            <person name="Grigoriev I."/>
        </authorList>
    </citation>
    <scope>NUCLEOTIDE SEQUENCE</scope>
    <source>
        <strain evidence="19">CBS 115976</strain>
    </source>
</reference>
<evidence type="ECO:0000259" key="17">
    <source>
        <dbReference type="Pfam" id="PF01331"/>
    </source>
</evidence>
<dbReference type="EMBL" id="MU004230">
    <property type="protein sequence ID" value="KAF2675465.1"/>
    <property type="molecule type" value="Genomic_DNA"/>
</dbReference>
<evidence type="ECO:0000256" key="4">
    <source>
        <dbReference type="ARBA" id="ARBA00019171"/>
    </source>
</evidence>
<comment type="subunit">
    <text evidence="15">Heterodimer. The mRNA-capping enzyme is composed of two separate chains alpha and beta, respectively a mRNA guanylyltransferase and an mRNA 5'-triphosphate monophosphatase.</text>
</comment>
<evidence type="ECO:0000256" key="3">
    <source>
        <dbReference type="ARBA" id="ARBA00012475"/>
    </source>
</evidence>
<evidence type="ECO:0000256" key="16">
    <source>
        <dbReference type="PIRSR" id="PIRSR036959-1"/>
    </source>
</evidence>
<feature type="active site" description="N6-GMP-lysine intermediate" evidence="16">
    <location>
        <position position="62"/>
    </location>
</feature>
<dbReference type="PIRSF" id="PIRSF036959">
    <property type="entry name" value="mRNA_cap_alpha"/>
    <property type="match status" value="1"/>
</dbReference>
<keyword evidence="8" id="KW-0547">Nucleotide-binding</keyword>
<evidence type="ECO:0000256" key="9">
    <source>
        <dbReference type="ARBA" id="ARBA00023042"/>
    </source>
</evidence>
<name>A0A6A6UT83_9PEZI</name>
<dbReference type="Gene3D" id="2.40.50.140">
    <property type="entry name" value="Nucleic acid-binding proteins"/>
    <property type="match status" value="1"/>
</dbReference>
<protein>
    <recommendedName>
        <fullName evidence="4">mRNA-capping enzyme subunit alpha</fullName>
        <ecNumber evidence="3">2.7.7.50</ecNumber>
    </recommendedName>
    <alternativeName>
        <fullName evidence="12">GTP--RNA guanylyltransferase</fullName>
    </alternativeName>
    <alternativeName>
        <fullName evidence="13">mRNA guanylyltransferase</fullName>
    </alternativeName>
</protein>
<dbReference type="SUPFAM" id="SSF50249">
    <property type="entry name" value="Nucleic acid-binding proteins"/>
    <property type="match status" value="1"/>
</dbReference>
<dbReference type="InterPro" id="IPR017075">
    <property type="entry name" value="mRNA_cap_enzyme_alpha"/>
</dbReference>
<dbReference type="GO" id="GO:0004484">
    <property type="term" value="F:mRNA guanylyltransferase activity"/>
    <property type="evidence" value="ECO:0007669"/>
    <property type="project" value="UniProtKB-EC"/>
</dbReference>
<evidence type="ECO:0000313" key="19">
    <source>
        <dbReference type="EMBL" id="KAF2675465.1"/>
    </source>
</evidence>
<evidence type="ECO:0000259" key="18">
    <source>
        <dbReference type="Pfam" id="PF03919"/>
    </source>
</evidence>
<dbReference type="InterPro" id="IPR013846">
    <property type="entry name" value="mRNA_cap_enzyme_C"/>
</dbReference>
<dbReference type="EC" id="2.7.7.50" evidence="3"/>
<dbReference type="GO" id="GO:0031533">
    <property type="term" value="C:mRNA capping enzyme complex"/>
    <property type="evidence" value="ECO:0007669"/>
    <property type="project" value="InterPro"/>
</dbReference>
<evidence type="ECO:0000256" key="1">
    <source>
        <dbReference type="ARBA" id="ARBA00004123"/>
    </source>
</evidence>
<evidence type="ECO:0000256" key="11">
    <source>
        <dbReference type="ARBA" id="ARBA00023242"/>
    </source>
</evidence>
<keyword evidence="20" id="KW-1185">Reference proteome</keyword>
<dbReference type="InterPro" id="IPR001339">
    <property type="entry name" value="mRNA_cap_enzyme_adenylation"/>
</dbReference>
<comment type="catalytic activity">
    <reaction evidence="14">
        <text>a 5'-end diphospho-ribonucleoside in mRNA + GTP + H(+) = a 5'-end (5'-triphosphoguanosine)-ribonucleoside in mRNA + diphosphate</text>
        <dbReference type="Rhea" id="RHEA:67012"/>
        <dbReference type="Rhea" id="RHEA-COMP:17165"/>
        <dbReference type="Rhea" id="RHEA-COMP:17166"/>
        <dbReference type="ChEBI" id="CHEBI:15378"/>
        <dbReference type="ChEBI" id="CHEBI:33019"/>
        <dbReference type="ChEBI" id="CHEBI:37565"/>
        <dbReference type="ChEBI" id="CHEBI:167616"/>
        <dbReference type="ChEBI" id="CHEBI:167617"/>
        <dbReference type="EC" id="2.7.7.50"/>
    </reaction>
    <physiologicalReaction direction="left-to-right" evidence="14">
        <dbReference type="Rhea" id="RHEA:67013"/>
    </physiologicalReaction>
</comment>
<dbReference type="Pfam" id="PF01331">
    <property type="entry name" value="mRNA_cap_enzyme"/>
    <property type="match status" value="1"/>
</dbReference>
<feature type="domain" description="mRNA capping enzyme adenylation" evidence="17">
    <location>
        <begin position="40"/>
        <end position="235"/>
    </location>
</feature>
<evidence type="ECO:0000256" key="10">
    <source>
        <dbReference type="ARBA" id="ARBA00023134"/>
    </source>
</evidence>
<accession>A0A6A6UT83</accession>
<dbReference type="GO" id="GO:0005524">
    <property type="term" value="F:ATP binding"/>
    <property type="evidence" value="ECO:0007669"/>
    <property type="project" value="InterPro"/>
</dbReference>
<dbReference type="CDD" id="cd07895">
    <property type="entry name" value="Adenylation_mRNA_capping"/>
    <property type="match status" value="1"/>
</dbReference>
<evidence type="ECO:0000256" key="8">
    <source>
        <dbReference type="ARBA" id="ARBA00022741"/>
    </source>
</evidence>
<dbReference type="PANTHER" id="PTHR10367:SF17">
    <property type="entry name" value="MRNA-CAPPING ENZYME"/>
    <property type="match status" value="1"/>
</dbReference>
<keyword evidence="7" id="KW-0548">Nucleotidyltransferase</keyword>
<dbReference type="AlphaFoldDB" id="A0A6A6UT83"/>
<evidence type="ECO:0000256" key="2">
    <source>
        <dbReference type="ARBA" id="ARBA00010237"/>
    </source>
</evidence>
<comment type="subcellular location">
    <subcellularLocation>
        <location evidence="1">Nucleus</location>
    </subcellularLocation>
</comment>
<evidence type="ECO:0000313" key="20">
    <source>
        <dbReference type="Proteomes" id="UP000799302"/>
    </source>
</evidence>
<evidence type="ECO:0000256" key="5">
    <source>
        <dbReference type="ARBA" id="ARBA00022664"/>
    </source>
</evidence>
<dbReference type="PANTHER" id="PTHR10367">
    <property type="entry name" value="MRNA-CAPPING ENZYME"/>
    <property type="match status" value="1"/>
</dbReference>
<keyword evidence="5" id="KW-0507">mRNA processing</keyword>
<proteinExistence type="inferred from homology"/>
<dbReference type="Pfam" id="PF03919">
    <property type="entry name" value="mRNA_cap_C"/>
    <property type="match status" value="1"/>
</dbReference>
<dbReference type="InterPro" id="IPR012340">
    <property type="entry name" value="NA-bd_OB-fold"/>
</dbReference>
<evidence type="ECO:0000256" key="12">
    <source>
        <dbReference type="ARBA" id="ARBA00029909"/>
    </source>
</evidence>